<dbReference type="EMBL" id="VSSQ01033427">
    <property type="protein sequence ID" value="MPM85013.1"/>
    <property type="molecule type" value="Genomic_DNA"/>
</dbReference>
<comment type="caution">
    <text evidence="1">The sequence shown here is derived from an EMBL/GenBank/DDBJ whole genome shotgun (WGS) entry which is preliminary data.</text>
</comment>
<organism evidence="1">
    <name type="scientific">bioreactor metagenome</name>
    <dbReference type="NCBI Taxonomy" id="1076179"/>
    <lineage>
        <taxon>unclassified sequences</taxon>
        <taxon>metagenomes</taxon>
        <taxon>ecological metagenomes</taxon>
    </lineage>
</organism>
<sequence>MLTGPTDDRPYSFSFHTPAAYPDKSPAYRSESRCDCDATAGHSAPNNANRVRPYAHPARIRPRIPHPYATNNTDPPVPISSAWPMPHKCRVSVAFRVPYMPLSFLLLNSTVTCSICIPSQLAFFIPPTTSDDASFHRRNGCLKVTTSCSHCLTGGVVPTIRYPPITED</sequence>
<protein>
    <submittedName>
        <fullName evidence="1">Uncharacterized protein</fullName>
    </submittedName>
</protein>
<name>A0A645D7U2_9ZZZZ</name>
<reference evidence="1" key="1">
    <citation type="submission" date="2019-08" db="EMBL/GenBank/DDBJ databases">
        <authorList>
            <person name="Kucharzyk K."/>
            <person name="Murdoch R.W."/>
            <person name="Higgins S."/>
            <person name="Loffler F."/>
        </authorList>
    </citation>
    <scope>NUCLEOTIDE SEQUENCE</scope>
</reference>
<gene>
    <name evidence="1" type="ORF">SDC9_132090</name>
</gene>
<proteinExistence type="predicted"/>
<evidence type="ECO:0000313" key="1">
    <source>
        <dbReference type="EMBL" id="MPM85013.1"/>
    </source>
</evidence>
<accession>A0A645D7U2</accession>
<dbReference type="AlphaFoldDB" id="A0A645D7U2"/>